<dbReference type="InterPro" id="IPR010559">
    <property type="entry name" value="Sig_transdc_His_kin_internal"/>
</dbReference>
<dbReference type="InterPro" id="IPR003660">
    <property type="entry name" value="HAMP_dom"/>
</dbReference>
<dbReference type="PROSITE" id="PS50885">
    <property type="entry name" value="HAMP"/>
    <property type="match status" value="1"/>
</dbReference>
<dbReference type="GO" id="GO:0000155">
    <property type="term" value="F:phosphorelay sensor kinase activity"/>
    <property type="evidence" value="ECO:0007669"/>
    <property type="project" value="InterPro"/>
</dbReference>
<feature type="transmembrane region" description="Helical" evidence="7">
    <location>
        <begin position="18"/>
        <end position="36"/>
    </location>
</feature>
<dbReference type="SUPFAM" id="SSF55874">
    <property type="entry name" value="ATPase domain of HSP90 chaperone/DNA topoisomerase II/histidine kinase"/>
    <property type="match status" value="1"/>
</dbReference>
<dbReference type="GO" id="GO:0005886">
    <property type="term" value="C:plasma membrane"/>
    <property type="evidence" value="ECO:0007669"/>
    <property type="project" value="UniProtKB-SubCell"/>
</dbReference>
<feature type="transmembrane region" description="Helical" evidence="7">
    <location>
        <begin position="301"/>
        <end position="320"/>
    </location>
</feature>
<dbReference type="Gene3D" id="6.10.340.10">
    <property type="match status" value="1"/>
</dbReference>
<feature type="domain" description="HAMP" evidence="8">
    <location>
        <begin position="321"/>
        <end position="374"/>
    </location>
</feature>
<keyword evidence="5 9" id="KW-0418">Kinase</keyword>
<keyword evidence="4" id="KW-0808">Transferase</keyword>
<dbReference type="PANTHER" id="PTHR34220">
    <property type="entry name" value="SENSOR HISTIDINE KINASE YPDA"/>
    <property type="match status" value="1"/>
</dbReference>
<dbReference type="SUPFAM" id="SSF158472">
    <property type="entry name" value="HAMP domain-like"/>
    <property type="match status" value="1"/>
</dbReference>
<dbReference type="InterPro" id="IPR003594">
    <property type="entry name" value="HATPase_dom"/>
</dbReference>
<dbReference type="Pfam" id="PF06580">
    <property type="entry name" value="His_kinase"/>
    <property type="match status" value="1"/>
</dbReference>
<dbReference type="Pfam" id="PF02518">
    <property type="entry name" value="HATPase_c"/>
    <property type="match status" value="1"/>
</dbReference>
<dbReference type="PANTHER" id="PTHR34220:SF7">
    <property type="entry name" value="SENSOR HISTIDINE KINASE YPDA"/>
    <property type="match status" value="1"/>
</dbReference>
<dbReference type="AlphaFoldDB" id="A0A926QN33"/>
<gene>
    <name evidence="9" type="ORF">ICC18_30300</name>
</gene>
<evidence type="ECO:0000256" key="6">
    <source>
        <dbReference type="ARBA" id="ARBA00023136"/>
    </source>
</evidence>
<evidence type="ECO:0000256" key="4">
    <source>
        <dbReference type="ARBA" id="ARBA00022679"/>
    </source>
</evidence>
<evidence type="ECO:0000259" key="8">
    <source>
        <dbReference type="PROSITE" id="PS50885"/>
    </source>
</evidence>
<protein>
    <submittedName>
        <fullName evidence="9">Histidine kinase</fullName>
    </submittedName>
</protein>
<dbReference type="SMART" id="SM00304">
    <property type="entry name" value="HAMP"/>
    <property type="match status" value="1"/>
</dbReference>
<evidence type="ECO:0000256" key="3">
    <source>
        <dbReference type="ARBA" id="ARBA00022553"/>
    </source>
</evidence>
<keyword evidence="2" id="KW-1003">Cell membrane</keyword>
<reference evidence="9" key="1">
    <citation type="submission" date="2020-09" db="EMBL/GenBank/DDBJ databases">
        <title>Draft Genome Sequence of Paenibacillus sp. WST5.</title>
        <authorList>
            <person name="Bao Z."/>
        </authorList>
    </citation>
    <scope>NUCLEOTIDE SEQUENCE</scope>
    <source>
        <strain evidence="9">WST5</strain>
    </source>
</reference>
<evidence type="ECO:0000256" key="5">
    <source>
        <dbReference type="ARBA" id="ARBA00022777"/>
    </source>
</evidence>
<keyword evidence="7" id="KW-1133">Transmembrane helix</keyword>
<evidence type="ECO:0000256" key="1">
    <source>
        <dbReference type="ARBA" id="ARBA00004651"/>
    </source>
</evidence>
<comment type="subcellular location">
    <subcellularLocation>
        <location evidence="1">Cell membrane</location>
        <topology evidence="1">Multi-pass membrane protein</topology>
    </subcellularLocation>
</comment>
<evidence type="ECO:0000313" key="9">
    <source>
        <dbReference type="EMBL" id="MBD0384342.1"/>
    </source>
</evidence>
<dbReference type="InterPro" id="IPR036890">
    <property type="entry name" value="HATPase_C_sf"/>
</dbReference>
<evidence type="ECO:0000256" key="2">
    <source>
        <dbReference type="ARBA" id="ARBA00022475"/>
    </source>
</evidence>
<dbReference type="InterPro" id="IPR050640">
    <property type="entry name" value="Bact_2-comp_sensor_kinase"/>
</dbReference>
<evidence type="ECO:0000313" key="10">
    <source>
        <dbReference type="Proteomes" id="UP000650466"/>
    </source>
</evidence>
<name>A0A926QN33_9BACL</name>
<keyword evidence="6 7" id="KW-0472">Membrane</keyword>
<proteinExistence type="predicted"/>
<organism evidence="9 10">
    <name type="scientific">Paenibacillus sedimenti</name>
    <dbReference type="NCBI Taxonomy" id="2770274"/>
    <lineage>
        <taxon>Bacteria</taxon>
        <taxon>Bacillati</taxon>
        <taxon>Bacillota</taxon>
        <taxon>Bacilli</taxon>
        <taxon>Bacillales</taxon>
        <taxon>Paenibacillaceae</taxon>
        <taxon>Paenibacillus</taxon>
    </lineage>
</organism>
<dbReference type="EMBL" id="JACVVD010000018">
    <property type="protein sequence ID" value="MBD0384342.1"/>
    <property type="molecule type" value="Genomic_DNA"/>
</dbReference>
<keyword evidence="7" id="KW-0812">Transmembrane</keyword>
<sequence>MTRVLLRKIVPSSLRNRFIASFLLFILVPLSIINFVNYRGIETAMREQVSVQNLEQMSGMLSSLQDLLGVSTKTLTLLQQDSTVTSILKSPEPGGSYPALQQKIDMEEKFNGINNSVFISNSYVYYTVIDLKGRVYTSYQPSEALEYTAIAEGAVMQQAIRSGQGGGWQLENSFLSTTSGGRSSDLLSTARIFRDEYMQPIAVAKVSVDYQNWFRNVNRGPESKGNYELFDPQGNLLASAGNGHAFLPDKARISQWEQSGTEAEAGNIISYIRIPELQWILVKSIPTDVLFNKVNGLQRTLFATLLGLMALFILVTWVIATTVTRPLLYLQKKMQAVVKSNMKVRLEETNYSGEIRTFVEAFNMMVRDTDALIQRLKLEERQKEAMRFQMLLSQMNPHFLLNTLNTVKWLALEQGNHTIPEVCESLGKLFEVGVRLDVDLIHLQHELELVRGYVIIQQFRYDRKFDFQMEVAEQLSYALVPKLSLQPLVENCIYHGFAQMEGEGVIIVRAYPGINNNLVIEVQDNGVGMEASSSRVPSTVRKHGIALQNLKERLELLFKERQSIEYVPVDRGTLVRITLPLLISTPYQGGEDGYVDHSAR</sequence>
<evidence type="ECO:0000256" key="7">
    <source>
        <dbReference type="SAM" id="Phobius"/>
    </source>
</evidence>
<dbReference type="RefSeq" id="WP_188178115.1">
    <property type="nucleotide sequence ID" value="NZ_JACVVD010000018.1"/>
</dbReference>
<keyword evidence="3" id="KW-0597">Phosphoprotein</keyword>
<comment type="caution">
    <text evidence="9">The sequence shown here is derived from an EMBL/GenBank/DDBJ whole genome shotgun (WGS) entry which is preliminary data.</text>
</comment>
<dbReference type="Gene3D" id="3.30.565.10">
    <property type="entry name" value="Histidine kinase-like ATPase, C-terminal domain"/>
    <property type="match status" value="1"/>
</dbReference>
<dbReference type="Proteomes" id="UP000650466">
    <property type="component" value="Unassembled WGS sequence"/>
</dbReference>
<keyword evidence="10" id="KW-1185">Reference proteome</keyword>
<accession>A0A926QN33</accession>